<organism evidence="1">
    <name type="scientific">Arundo donax</name>
    <name type="common">Giant reed</name>
    <name type="synonym">Donax arundinaceus</name>
    <dbReference type="NCBI Taxonomy" id="35708"/>
    <lineage>
        <taxon>Eukaryota</taxon>
        <taxon>Viridiplantae</taxon>
        <taxon>Streptophyta</taxon>
        <taxon>Embryophyta</taxon>
        <taxon>Tracheophyta</taxon>
        <taxon>Spermatophyta</taxon>
        <taxon>Magnoliopsida</taxon>
        <taxon>Liliopsida</taxon>
        <taxon>Poales</taxon>
        <taxon>Poaceae</taxon>
        <taxon>PACMAD clade</taxon>
        <taxon>Arundinoideae</taxon>
        <taxon>Arundineae</taxon>
        <taxon>Arundo</taxon>
    </lineage>
</organism>
<sequence length="23" mass="2662">MPIVSLDPRESSHNIFFLLCTNK</sequence>
<reference evidence="1" key="1">
    <citation type="submission" date="2014-09" db="EMBL/GenBank/DDBJ databases">
        <authorList>
            <person name="Magalhaes I.L.F."/>
            <person name="Oliveira U."/>
            <person name="Santos F.R."/>
            <person name="Vidigal T.H.D.A."/>
            <person name="Brescovit A.D."/>
            <person name="Santos A.J."/>
        </authorList>
    </citation>
    <scope>NUCLEOTIDE SEQUENCE</scope>
    <source>
        <tissue evidence="1">Shoot tissue taken approximately 20 cm above the soil surface</tissue>
    </source>
</reference>
<evidence type="ECO:0000313" key="1">
    <source>
        <dbReference type="EMBL" id="JAD49491.1"/>
    </source>
</evidence>
<dbReference type="EMBL" id="GBRH01248404">
    <property type="protein sequence ID" value="JAD49491.1"/>
    <property type="molecule type" value="Transcribed_RNA"/>
</dbReference>
<protein>
    <submittedName>
        <fullName evidence="1">Uncharacterized protein</fullName>
    </submittedName>
</protein>
<name>A0A0A9AED5_ARUDO</name>
<accession>A0A0A9AED5</accession>
<dbReference type="AlphaFoldDB" id="A0A0A9AED5"/>
<reference evidence="1" key="2">
    <citation type="journal article" date="2015" name="Data Brief">
        <title>Shoot transcriptome of the giant reed, Arundo donax.</title>
        <authorList>
            <person name="Barrero R.A."/>
            <person name="Guerrero F.D."/>
            <person name="Moolhuijzen P."/>
            <person name="Goolsby J.A."/>
            <person name="Tidwell J."/>
            <person name="Bellgard S.E."/>
            <person name="Bellgard M.I."/>
        </authorList>
    </citation>
    <scope>NUCLEOTIDE SEQUENCE</scope>
    <source>
        <tissue evidence="1">Shoot tissue taken approximately 20 cm above the soil surface</tissue>
    </source>
</reference>
<proteinExistence type="predicted"/>